<dbReference type="EMBL" id="GBRH01226658">
    <property type="protein sequence ID" value="JAD71237.1"/>
    <property type="molecule type" value="Transcribed_RNA"/>
</dbReference>
<evidence type="ECO:0000313" key="1">
    <source>
        <dbReference type="EMBL" id="JAD71237.1"/>
    </source>
</evidence>
<organism evidence="1">
    <name type="scientific">Arundo donax</name>
    <name type="common">Giant reed</name>
    <name type="synonym">Donax arundinaceus</name>
    <dbReference type="NCBI Taxonomy" id="35708"/>
    <lineage>
        <taxon>Eukaryota</taxon>
        <taxon>Viridiplantae</taxon>
        <taxon>Streptophyta</taxon>
        <taxon>Embryophyta</taxon>
        <taxon>Tracheophyta</taxon>
        <taxon>Spermatophyta</taxon>
        <taxon>Magnoliopsida</taxon>
        <taxon>Liliopsida</taxon>
        <taxon>Poales</taxon>
        <taxon>Poaceae</taxon>
        <taxon>PACMAD clade</taxon>
        <taxon>Arundinoideae</taxon>
        <taxon>Arundineae</taxon>
        <taxon>Arundo</taxon>
    </lineage>
</organism>
<reference evidence="1" key="2">
    <citation type="journal article" date="2015" name="Data Brief">
        <title>Shoot transcriptome of the giant reed, Arundo donax.</title>
        <authorList>
            <person name="Barrero R.A."/>
            <person name="Guerrero F.D."/>
            <person name="Moolhuijzen P."/>
            <person name="Goolsby J.A."/>
            <person name="Tidwell J."/>
            <person name="Bellgard S.E."/>
            <person name="Bellgard M.I."/>
        </authorList>
    </citation>
    <scope>NUCLEOTIDE SEQUENCE</scope>
    <source>
        <tissue evidence="1">Shoot tissue taken approximately 20 cm above the soil surface</tissue>
    </source>
</reference>
<proteinExistence type="predicted"/>
<reference evidence="1" key="1">
    <citation type="submission" date="2014-09" db="EMBL/GenBank/DDBJ databases">
        <authorList>
            <person name="Magalhaes I.L.F."/>
            <person name="Oliveira U."/>
            <person name="Santos F.R."/>
            <person name="Vidigal T.H.D.A."/>
            <person name="Brescovit A.D."/>
            <person name="Santos A.J."/>
        </authorList>
    </citation>
    <scope>NUCLEOTIDE SEQUENCE</scope>
    <source>
        <tissue evidence="1">Shoot tissue taken approximately 20 cm above the soil surface</tissue>
    </source>
</reference>
<protein>
    <submittedName>
        <fullName evidence="1">Uncharacterized protein</fullName>
    </submittedName>
</protein>
<sequence>MLIMTLTWIPKAKAGKVLNRLNMISHKHRFNKNKIQLT</sequence>
<name>A0A0A9CI83_ARUDO</name>
<dbReference type="AlphaFoldDB" id="A0A0A9CI83"/>
<accession>A0A0A9CI83</accession>